<comment type="caution">
    <text evidence="2">The sequence shown here is derived from an EMBL/GenBank/DDBJ whole genome shotgun (WGS) entry which is preliminary data.</text>
</comment>
<accession>A0ABD5Z8N7</accession>
<evidence type="ECO:0000256" key="1">
    <source>
        <dbReference type="SAM" id="Phobius"/>
    </source>
</evidence>
<feature type="transmembrane region" description="Helical" evidence="1">
    <location>
        <begin position="167"/>
        <end position="186"/>
    </location>
</feature>
<dbReference type="EMBL" id="JBHTAR010000011">
    <property type="protein sequence ID" value="MFC7201607.1"/>
    <property type="molecule type" value="Genomic_DNA"/>
</dbReference>
<feature type="transmembrane region" description="Helical" evidence="1">
    <location>
        <begin position="41"/>
        <end position="59"/>
    </location>
</feature>
<dbReference type="RefSeq" id="WP_279528349.1">
    <property type="nucleotide sequence ID" value="NZ_CP122312.1"/>
</dbReference>
<feature type="transmembrane region" description="Helical" evidence="1">
    <location>
        <begin position="99"/>
        <end position="120"/>
    </location>
</feature>
<feature type="transmembrane region" description="Helical" evidence="1">
    <location>
        <begin position="12"/>
        <end position="29"/>
    </location>
</feature>
<sequence>MLPDGSRRALDGALGTFALSTVVAAGYAWRQPLEAAEPLGPVAAFLVSCVAVGTVAACWRPREGLAAAWLTAVGPLLGFAVFLAAFGPRVRWVYPGPETLLVLYGAAVVAGPLAALGVLLGSWRTGDTRAGRSNRRVQGAALAVVVAGVAYLLGLPDVLWWPQALTAFWAFAVAVVASVVAAALGASA</sequence>
<evidence type="ECO:0000313" key="2">
    <source>
        <dbReference type="EMBL" id="MFC7201607.1"/>
    </source>
</evidence>
<gene>
    <name evidence="2" type="ORF">ACFQJ9_19715</name>
</gene>
<dbReference type="Proteomes" id="UP001596447">
    <property type="component" value="Unassembled WGS sequence"/>
</dbReference>
<keyword evidence="3" id="KW-1185">Reference proteome</keyword>
<name>A0ABD5Z8N7_9EURY</name>
<proteinExistence type="predicted"/>
<reference evidence="2 3" key="1">
    <citation type="journal article" date="2019" name="Int. J. Syst. Evol. Microbiol.">
        <title>The Global Catalogue of Microorganisms (GCM) 10K type strain sequencing project: providing services to taxonomists for standard genome sequencing and annotation.</title>
        <authorList>
            <consortium name="The Broad Institute Genomics Platform"/>
            <consortium name="The Broad Institute Genome Sequencing Center for Infectious Disease"/>
            <person name="Wu L."/>
            <person name="Ma J."/>
        </authorList>
    </citation>
    <scope>NUCLEOTIDE SEQUENCE [LARGE SCALE GENOMIC DNA]</scope>
    <source>
        <strain evidence="2 3">XZGYJ-43</strain>
    </source>
</reference>
<feature type="transmembrane region" description="Helical" evidence="1">
    <location>
        <begin position="140"/>
        <end position="161"/>
    </location>
</feature>
<keyword evidence="1" id="KW-1133">Transmembrane helix</keyword>
<evidence type="ECO:0000313" key="3">
    <source>
        <dbReference type="Proteomes" id="UP001596447"/>
    </source>
</evidence>
<dbReference type="AlphaFoldDB" id="A0ABD5Z8N7"/>
<keyword evidence="1" id="KW-0472">Membrane</keyword>
<keyword evidence="1" id="KW-0812">Transmembrane</keyword>
<protein>
    <submittedName>
        <fullName evidence="2">Uncharacterized protein</fullName>
    </submittedName>
</protein>
<feature type="transmembrane region" description="Helical" evidence="1">
    <location>
        <begin position="66"/>
        <end position="87"/>
    </location>
</feature>
<organism evidence="2 3">
    <name type="scientific">Halospeciosus flavus</name>
    <dbReference type="NCBI Taxonomy" id="3032283"/>
    <lineage>
        <taxon>Archaea</taxon>
        <taxon>Methanobacteriati</taxon>
        <taxon>Methanobacteriota</taxon>
        <taxon>Stenosarchaea group</taxon>
        <taxon>Halobacteria</taxon>
        <taxon>Halobacteriales</taxon>
        <taxon>Halobacteriaceae</taxon>
        <taxon>Halospeciosus</taxon>
    </lineage>
</organism>